<keyword evidence="11 15" id="KW-1133">Transmembrane helix</keyword>
<evidence type="ECO:0000256" key="8">
    <source>
        <dbReference type="ARBA" id="ARBA00022692"/>
    </source>
</evidence>
<name>A0A6G4WG72_9HYPH</name>
<evidence type="ECO:0000313" key="17">
    <source>
        <dbReference type="Proteomes" id="UP001642900"/>
    </source>
</evidence>
<evidence type="ECO:0000256" key="6">
    <source>
        <dbReference type="ARBA" id="ARBA00022475"/>
    </source>
</evidence>
<keyword evidence="7" id="KW-0997">Cell inner membrane</keyword>
<dbReference type="EMBL" id="JAAKZF010000034">
    <property type="protein sequence ID" value="NGO53599.1"/>
    <property type="molecule type" value="Genomic_DNA"/>
</dbReference>
<evidence type="ECO:0000256" key="9">
    <source>
        <dbReference type="ARBA" id="ARBA00022723"/>
    </source>
</evidence>
<dbReference type="Pfam" id="PF02411">
    <property type="entry name" value="MerT"/>
    <property type="match status" value="1"/>
</dbReference>
<keyword evidence="8 15" id="KW-0812">Transmembrane</keyword>
<comment type="caution">
    <text evidence="16">The sequence shown here is derived from an EMBL/GenBank/DDBJ whole genome shotgun (WGS) entry which is preliminary data.</text>
</comment>
<proteinExistence type="inferred from homology"/>
<evidence type="ECO:0000256" key="2">
    <source>
        <dbReference type="ARBA" id="ARBA00008224"/>
    </source>
</evidence>
<keyword evidence="17" id="KW-1185">Reference proteome</keyword>
<evidence type="ECO:0000256" key="10">
    <source>
        <dbReference type="ARBA" id="ARBA00022914"/>
    </source>
</evidence>
<evidence type="ECO:0000256" key="4">
    <source>
        <dbReference type="ARBA" id="ARBA00022448"/>
    </source>
</evidence>
<evidence type="ECO:0000256" key="7">
    <source>
        <dbReference type="ARBA" id="ARBA00022519"/>
    </source>
</evidence>
<feature type="transmembrane region" description="Helical" evidence="15">
    <location>
        <begin position="66"/>
        <end position="83"/>
    </location>
</feature>
<sequence>MDTRSETIQATGTAGQAARQGLAVTGGLLGGLAAMSCCIMPLVLFSLGAGGAWIGNLTALAPYQPIFVTMALGSIGYGFWLVYRRREACADGDACARPLPKRSVKLGLWAATFMTAAALAFPFVAPILLEI</sequence>
<feature type="transmembrane region" description="Helical" evidence="15">
    <location>
        <begin position="106"/>
        <end position="129"/>
    </location>
</feature>
<keyword evidence="6" id="KW-1003">Cell membrane</keyword>
<protein>
    <recommendedName>
        <fullName evidence="3">Mercuric transport protein MerT</fullName>
    </recommendedName>
    <alternativeName>
        <fullName evidence="13">Mercury ion transport protein</fullName>
    </alternativeName>
</protein>
<evidence type="ECO:0000256" key="11">
    <source>
        <dbReference type="ARBA" id="ARBA00022989"/>
    </source>
</evidence>
<evidence type="ECO:0000256" key="12">
    <source>
        <dbReference type="ARBA" id="ARBA00023136"/>
    </source>
</evidence>
<comment type="function">
    <text evidence="14">Involved in mercury resistance. Probably transfers a mercuric ion from the periplasmic Hg(2+)-binding protein MerP to the cytoplasmic mercuric reductase MerA.</text>
</comment>
<dbReference type="GO" id="GO:0015097">
    <property type="term" value="F:mercury ion transmembrane transporter activity"/>
    <property type="evidence" value="ECO:0007669"/>
    <property type="project" value="InterPro"/>
</dbReference>
<dbReference type="RefSeq" id="WP_165031121.1">
    <property type="nucleotide sequence ID" value="NZ_JAAKZF010000034.1"/>
</dbReference>
<gene>
    <name evidence="16" type="ORF">G6N73_20940</name>
</gene>
<feature type="transmembrane region" description="Helical" evidence="15">
    <location>
        <begin position="21"/>
        <end position="54"/>
    </location>
</feature>
<evidence type="ECO:0000256" key="1">
    <source>
        <dbReference type="ARBA" id="ARBA00004429"/>
    </source>
</evidence>
<keyword evidence="9" id="KW-0479">Metal-binding</keyword>
<keyword evidence="10" id="KW-0476">Mercury</keyword>
<accession>A0A6G4WG72</accession>
<evidence type="ECO:0000256" key="15">
    <source>
        <dbReference type="SAM" id="Phobius"/>
    </source>
</evidence>
<evidence type="ECO:0000313" key="16">
    <source>
        <dbReference type="EMBL" id="NGO53599.1"/>
    </source>
</evidence>
<keyword evidence="5" id="KW-0475">Mercuric resistance</keyword>
<evidence type="ECO:0000256" key="5">
    <source>
        <dbReference type="ARBA" id="ARBA00022466"/>
    </source>
</evidence>
<comment type="subcellular location">
    <subcellularLocation>
        <location evidence="1">Cell inner membrane</location>
        <topology evidence="1">Multi-pass membrane protein</topology>
    </subcellularLocation>
</comment>
<evidence type="ECO:0000256" key="13">
    <source>
        <dbReference type="ARBA" id="ARBA00030934"/>
    </source>
</evidence>
<keyword evidence="4" id="KW-0813">Transport</keyword>
<dbReference type="GO" id="GO:0005886">
    <property type="term" value="C:plasma membrane"/>
    <property type="evidence" value="ECO:0007669"/>
    <property type="project" value="UniProtKB-SubCell"/>
</dbReference>
<dbReference type="AlphaFoldDB" id="A0A6G4WG72"/>
<comment type="similarity">
    <text evidence="2">Belongs to the MerT family.</text>
</comment>
<organism evidence="16 17">
    <name type="scientific">Allomesorhizobium camelthorni</name>
    <dbReference type="NCBI Taxonomy" id="475069"/>
    <lineage>
        <taxon>Bacteria</taxon>
        <taxon>Pseudomonadati</taxon>
        <taxon>Pseudomonadota</taxon>
        <taxon>Alphaproteobacteria</taxon>
        <taxon>Hyphomicrobiales</taxon>
        <taxon>Phyllobacteriaceae</taxon>
        <taxon>Allomesorhizobium</taxon>
    </lineage>
</organism>
<dbReference type="Proteomes" id="UP001642900">
    <property type="component" value="Unassembled WGS sequence"/>
</dbReference>
<keyword evidence="12 15" id="KW-0472">Membrane</keyword>
<evidence type="ECO:0000256" key="3">
    <source>
        <dbReference type="ARBA" id="ARBA00017053"/>
    </source>
</evidence>
<evidence type="ECO:0000256" key="14">
    <source>
        <dbReference type="ARBA" id="ARBA00045720"/>
    </source>
</evidence>
<dbReference type="GO" id="GO:0046872">
    <property type="term" value="F:metal ion binding"/>
    <property type="evidence" value="ECO:0007669"/>
    <property type="project" value="UniProtKB-KW"/>
</dbReference>
<dbReference type="InterPro" id="IPR003457">
    <property type="entry name" value="Transprt_MerT"/>
</dbReference>
<reference evidence="16 17" key="1">
    <citation type="submission" date="2020-02" db="EMBL/GenBank/DDBJ databases">
        <title>Genome sequence of strain CCNWXJ40-4.</title>
        <authorList>
            <person name="Gao J."/>
            <person name="Sun J."/>
        </authorList>
    </citation>
    <scope>NUCLEOTIDE SEQUENCE [LARGE SCALE GENOMIC DNA]</scope>
    <source>
        <strain evidence="16 17">CCNWXJ 40-4</strain>
    </source>
</reference>